<evidence type="ECO:0000256" key="1">
    <source>
        <dbReference type="SAM" id="MobiDB-lite"/>
    </source>
</evidence>
<protein>
    <submittedName>
        <fullName evidence="2">Uncharacterized protein</fullName>
    </submittedName>
</protein>
<keyword evidence="3" id="KW-1185">Reference proteome</keyword>
<comment type="caution">
    <text evidence="2">The sequence shown here is derived from an EMBL/GenBank/DDBJ whole genome shotgun (WGS) entry which is preliminary data.</text>
</comment>
<evidence type="ECO:0000313" key="2">
    <source>
        <dbReference type="EMBL" id="KAJ8284517.1"/>
    </source>
</evidence>
<reference evidence="2" key="1">
    <citation type="journal article" date="2023" name="Science">
        <title>Genome structures resolve the early diversification of teleost fishes.</title>
        <authorList>
            <person name="Parey E."/>
            <person name="Louis A."/>
            <person name="Montfort J."/>
            <person name="Bouchez O."/>
            <person name="Roques C."/>
            <person name="Iampietro C."/>
            <person name="Lluch J."/>
            <person name="Castinel A."/>
            <person name="Donnadieu C."/>
            <person name="Desvignes T."/>
            <person name="Floi Bucao C."/>
            <person name="Jouanno E."/>
            <person name="Wen M."/>
            <person name="Mejri S."/>
            <person name="Dirks R."/>
            <person name="Jansen H."/>
            <person name="Henkel C."/>
            <person name="Chen W.J."/>
            <person name="Zahm M."/>
            <person name="Cabau C."/>
            <person name="Klopp C."/>
            <person name="Thompson A.W."/>
            <person name="Robinson-Rechavi M."/>
            <person name="Braasch I."/>
            <person name="Lecointre G."/>
            <person name="Bobe J."/>
            <person name="Postlethwait J.H."/>
            <person name="Berthelot C."/>
            <person name="Roest Crollius H."/>
            <person name="Guiguen Y."/>
        </authorList>
    </citation>
    <scope>NUCLEOTIDE SEQUENCE</scope>
    <source>
        <strain evidence="2">Concon-B</strain>
    </source>
</reference>
<dbReference type="EMBL" id="JAFJMO010000002">
    <property type="protein sequence ID" value="KAJ8284517.1"/>
    <property type="molecule type" value="Genomic_DNA"/>
</dbReference>
<name>A0A9Q1I5M3_CONCO</name>
<gene>
    <name evidence="2" type="ORF">COCON_G00033670</name>
</gene>
<accession>A0A9Q1I5M3</accession>
<sequence>MALEASHILDNNTAPPWFGPPPPAVLEPLTTSLVPEEDPWPMFGAKPKRICSTPSPLEPWITVQGDKKRNTFVSLSGNVTAFRVSKDS</sequence>
<dbReference type="AlphaFoldDB" id="A0A9Q1I5M3"/>
<organism evidence="2 3">
    <name type="scientific">Conger conger</name>
    <name type="common">Conger eel</name>
    <name type="synonym">Muraena conger</name>
    <dbReference type="NCBI Taxonomy" id="82655"/>
    <lineage>
        <taxon>Eukaryota</taxon>
        <taxon>Metazoa</taxon>
        <taxon>Chordata</taxon>
        <taxon>Craniata</taxon>
        <taxon>Vertebrata</taxon>
        <taxon>Euteleostomi</taxon>
        <taxon>Actinopterygii</taxon>
        <taxon>Neopterygii</taxon>
        <taxon>Teleostei</taxon>
        <taxon>Anguilliformes</taxon>
        <taxon>Congridae</taxon>
        <taxon>Conger</taxon>
    </lineage>
</organism>
<dbReference type="Proteomes" id="UP001152803">
    <property type="component" value="Unassembled WGS sequence"/>
</dbReference>
<evidence type="ECO:0000313" key="3">
    <source>
        <dbReference type="Proteomes" id="UP001152803"/>
    </source>
</evidence>
<feature type="region of interest" description="Disordered" evidence="1">
    <location>
        <begin position="1"/>
        <end position="22"/>
    </location>
</feature>
<dbReference type="OrthoDB" id="10589505at2759"/>
<proteinExistence type="predicted"/>